<name>A0A485LW06_9ZZZZ</name>
<dbReference type="GO" id="GO:0045892">
    <property type="term" value="P:negative regulation of DNA-templated transcription"/>
    <property type="evidence" value="ECO:0007669"/>
    <property type="project" value="TreeGrafter"/>
</dbReference>
<dbReference type="InterPro" id="IPR029016">
    <property type="entry name" value="GAF-like_dom_sf"/>
</dbReference>
<dbReference type="Gene3D" id="3.30.390.60">
    <property type="entry name" value="Heat-inducible transcription repressor hrca homolog, domain 3"/>
    <property type="match status" value="1"/>
</dbReference>
<evidence type="ECO:0000256" key="3">
    <source>
        <dbReference type="ARBA" id="ARBA00023016"/>
    </source>
</evidence>
<keyword evidence="1" id="KW-0678">Repressor</keyword>
<keyword evidence="2" id="KW-0805">Transcription regulation</keyword>
<evidence type="ECO:0000313" key="6">
    <source>
        <dbReference type="EMBL" id="VFU11195.1"/>
    </source>
</evidence>
<dbReference type="PANTHER" id="PTHR34824:SF1">
    <property type="entry name" value="HEAT-INDUCIBLE TRANSCRIPTION REPRESSOR HRCA"/>
    <property type="match status" value="1"/>
</dbReference>
<accession>A0A485LW06</accession>
<dbReference type="Gene3D" id="1.10.10.10">
    <property type="entry name" value="Winged helix-like DNA-binding domain superfamily/Winged helix DNA-binding domain"/>
    <property type="match status" value="1"/>
</dbReference>
<dbReference type="FunFam" id="1.10.10.10:FF:000049">
    <property type="entry name" value="Heat-inducible transcription repressor HrcA"/>
    <property type="match status" value="1"/>
</dbReference>
<dbReference type="InterPro" id="IPR036388">
    <property type="entry name" value="WH-like_DNA-bd_sf"/>
</dbReference>
<organism evidence="6">
    <name type="scientific">anaerobic digester metagenome</name>
    <dbReference type="NCBI Taxonomy" id="1263854"/>
    <lineage>
        <taxon>unclassified sequences</taxon>
        <taxon>metagenomes</taxon>
        <taxon>ecological metagenomes</taxon>
    </lineage>
</organism>
<sequence length="348" mass="39220">MKMDDRKQKVLMAIVQDFIATAEPVGSRTIAKKYRLGVSPATIRNEMADLEEQGYIEQPHTSAGRIPSQQGYRYYVDYLMQRKELSAEQEDLIRRQFEKKVRDVGQVIQKAGQLLSHLTQYASIIMSPQIGAGSFKHIQLISMRPSQAMVIVVMDNGTLHHRVIEVPESITSADMETISGVLNAKLQGLTIESIKVTLLKEIYLELARHKHILDLAMDLLQESLMLRNEDKIYLGGVFNMLNQPEFHNIEKVKTLLSIIEQEKMLCELLSNQGDTGGVTVRIGDEIKHREIKECSMITAPYSICGKQVGSIGVLGPTRMEYAKVVSIVESMTRNLSRAMERMIFGPGK</sequence>
<dbReference type="GO" id="GO:0003677">
    <property type="term" value="F:DNA binding"/>
    <property type="evidence" value="ECO:0007669"/>
    <property type="project" value="InterPro"/>
</dbReference>
<dbReference type="InterPro" id="IPR023120">
    <property type="entry name" value="WHTH_transcript_rep_HrcA_IDD"/>
</dbReference>
<dbReference type="InterPro" id="IPR002571">
    <property type="entry name" value="HrcA"/>
</dbReference>
<dbReference type="PIRSF" id="PIRSF005485">
    <property type="entry name" value="HrcA"/>
    <property type="match status" value="1"/>
</dbReference>
<dbReference type="SUPFAM" id="SSF46785">
    <property type="entry name" value="Winged helix' DNA-binding domain"/>
    <property type="match status" value="1"/>
</dbReference>
<keyword evidence="3" id="KW-0346">Stress response</keyword>
<dbReference type="Pfam" id="PF01628">
    <property type="entry name" value="HrcA"/>
    <property type="match status" value="1"/>
</dbReference>
<keyword evidence="4" id="KW-0804">Transcription</keyword>
<gene>
    <name evidence="6" type="primary">hrcA</name>
    <name evidence="6" type="ORF">SCFA_100002</name>
</gene>
<dbReference type="Gene3D" id="3.30.450.40">
    <property type="match status" value="1"/>
</dbReference>
<feature type="domain" description="Heat-inducible transcription repressor HrcA C-terminal" evidence="5">
    <location>
        <begin position="106"/>
        <end position="325"/>
    </location>
</feature>
<dbReference type="AlphaFoldDB" id="A0A485LW06"/>
<dbReference type="PANTHER" id="PTHR34824">
    <property type="entry name" value="HEAT-INDUCIBLE TRANSCRIPTION REPRESSOR HRCA"/>
    <property type="match status" value="1"/>
</dbReference>
<dbReference type="SUPFAM" id="SSF55781">
    <property type="entry name" value="GAF domain-like"/>
    <property type="match status" value="1"/>
</dbReference>
<proteinExistence type="inferred from homology"/>
<evidence type="ECO:0000256" key="2">
    <source>
        <dbReference type="ARBA" id="ARBA00023015"/>
    </source>
</evidence>
<protein>
    <submittedName>
        <fullName evidence="6">Transcriptional regulator of heat-shock genes</fullName>
    </submittedName>
</protein>
<dbReference type="InterPro" id="IPR021153">
    <property type="entry name" value="HrcA_C"/>
</dbReference>
<dbReference type="HAMAP" id="MF_00081">
    <property type="entry name" value="HrcA"/>
    <property type="match status" value="1"/>
</dbReference>
<dbReference type="EMBL" id="CAADRN010000002">
    <property type="protein sequence ID" value="VFU11195.1"/>
    <property type="molecule type" value="Genomic_DNA"/>
</dbReference>
<evidence type="ECO:0000256" key="1">
    <source>
        <dbReference type="ARBA" id="ARBA00022491"/>
    </source>
</evidence>
<reference evidence="6" key="1">
    <citation type="submission" date="2019-03" db="EMBL/GenBank/DDBJ databases">
        <authorList>
            <person name="Hao L."/>
        </authorList>
    </citation>
    <scope>NUCLEOTIDE SEQUENCE</scope>
</reference>
<evidence type="ECO:0000259" key="5">
    <source>
        <dbReference type="Pfam" id="PF01628"/>
    </source>
</evidence>
<dbReference type="InterPro" id="IPR036390">
    <property type="entry name" value="WH_DNA-bd_sf"/>
</dbReference>
<evidence type="ECO:0000256" key="4">
    <source>
        <dbReference type="ARBA" id="ARBA00023163"/>
    </source>
</evidence>
<dbReference type="NCBIfam" id="TIGR00331">
    <property type="entry name" value="hrcA"/>
    <property type="match status" value="1"/>
</dbReference>